<dbReference type="Pfam" id="PF03358">
    <property type="entry name" value="FMN_red"/>
    <property type="match status" value="1"/>
</dbReference>
<feature type="domain" description="NADPH-dependent FMN reductase-like" evidence="1">
    <location>
        <begin position="1"/>
        <end position="134"/>
    </location>
</feature>
<dbReference type="EMBL" id="BMNT01000037">
    <property type="protein sequence ID" value="GGL08085.1"/>
    <property type="molecule type" value="Genomic_DNA"/>
</dbReference>
<name>A0A917RH90_9ACTN</name>
<comment type="caution">
    <text evidence="2">The sequence shown here is derived from an EMBL/GenBank/DDBJ whole genome shotgun (WGS) entry which is preliminary data.</text>
</comment>
<keyword evidence="3" id="KW-1185">Reference proteome</keyword>
<dbReference type="InterPro" id="IPR005025">
    <property type="entry name" value="FMN_Rdtase-like_dom"/>
</dbReference>
<dbReference type="InterPro" id="IPR029039">
    <property type="entry name" value="Flavoprotein-like_sf"/>
</dbReference>
<organism evidence="2 3">
    <name type="scientific">Sphaerisporangium melleum</name>
    <dbReference type="NCBI Taxonomy" id="321316"/>
    <lineage>
        <taxon>Bacteria</taxon>
        <taxon>Bacillati</taxon>
        <taxon>Actinomycetota</taxon>
        <taxon>Actinomycetes</taxon>
        <taxon>Streptosporangiales</taxon>
        <taxon>Streptosporangiaceae</taxon>
        <taxon>Sphaerisporangium</taxon>
    </lineage>
</organism>
<dbReference type="SUPFAM" id="SSF52218">
    <property type="entry name" value="Flavoproteins"/>
    <property type="match status" value="1"/>
</dbReference>
<reference evidence="2" key="2">
    <citation type="submission" date="2020-09" db="EMBL/GenBank/DDBJ databases">
        <authorList>
            <person name="Sun Q."/>
            <person name="Ohkuma M."/>
        </authorList>
    </citation>
    <scope>NUCLEOTIDE SEQUENCE</scope>
    <source>
        <strain evidence="2">JCM 13064</strain>
    </source>
</reference>
<dbReference type="Gene3D" id="3.40.50.360">
    <property type="match status" value="1"/>
</dbReference>
<protein>
    <recommendedName>
        <fullName evidence="1">NADPH-dependent FMN reductase-like domain-containing protein</fullName>
    </recommendedName>
</protein>
<dbReference type="AlphaFoldDB" id="A0A917RH90"/>
<evidence type="ECO:0000259" key="1">
    <source>
        <dbReference type="Pfam" id="PF03358"/>
    </source>
</evidence>
<proteinExistence type="predicted"/>
<evidence type="ECO:0000313" key="3">
    <source>
        <dbReference type="Proteomes" id="UP000645217"/>
    </source>
</evidence>
<dbReference type="Proteomes" id="UP000645217">
    <property type="component" value="Unassembled WGS sequence"/>
</dbReference>
<sequence>MRIVGIAGSLLPNAYVGRLLRAATHELPAPVDLSVFDGLAQVPRAQDGPPPAPVAALYDELARSAGLLVVAPAHSVLPSQLVHALDWAASRHGGTVLVGKPAVVITACLPGHEAMWTQVRLQRALAAAGAEVHGADLGVASTFRHFDAQGRAGDPAVRTRLRAAMRHLHRPAAVLASGGAAA</sequence>
<dbReference type="GO" id="GO:0016491">
    <property type="term" value="F:oxidoreductase activity"/>
    <property type="evidence" value="ECO:0007669"/>
    <property type="project" value="InterPro"/>
</dbReference>
<accession>A0A917RH90</accession>
<dbReference type="RefSeq" id="WP_189166213.1">
    <property type="nucleotide sequence ID" value="NZ_BMNT01000037.1"/>
</dbReference>
<evidence type="ECO:0000313" key="2">
    <source>
        <dbReference type="EMBL" id="GGL08085.1"/>
    </source>
</evidence>
<gene>
    <name evidence="2" type="ORF">GCM10007964_57910</name>
</gene>
<reference evidence="2" key="1">
    <citation type="journal article" date="2014" name="Int. J. Syst. Evol. Microbiol.">
        <title>Complete genome sequence of Corynebacterium casei LMG S-19264T (=DSM 44701T), isolated from a smear-ripened cheese.</title>
        <authorList>
            <consortium name="US DOE Joint Genome Institute (JGI-PGF)"/>
            <person name="Walter F."/>
            <person name="Albersmeier A."/>
            <person name="Kalinowski J."/>
            <person name="Ruckert C."/>
        </authorList>
    </citation>
    <scope>NUCLEOTIDE SEQUENCE</scope>
    <source>
        <strain evidence="2">JCM 13064</strain>
    </source>
</reference>